<dbReference type="RefSeq" id="XP_018260801.1">
    <property type="nucleotide sequence ID" value="XM_018409798.1"/>
</dbReference>
<reference evidence="2" key="2">
    <citation type="submission" date="2013-07" db="EMBL/GenBank/DDBJ databases">
        <authorList>
            <consortium name="The Broad Institute Genome Sequencing Platform"/>
            <person name="Cuomo C."/>
            <person name="Litvintseva A."/>
            <person name="Chen Y."/>
            <person name="Heitman J."/>
            <person name="Sun S."/>
            <person name="Springer D."/>
            <person name="Dromer F."/>
            <person name="Young S.K."/>
            <person name="Zeng Q."/>
            <person name="Gargeya S."/>
            <person name="Fitzgerald M."/>
            <person name="Abouelleil A."/>
            <person name="Alvarado L."/>
            <person name="Berlin A.M."/>
            <person name="Chapman S.B."/>
            <person name="Dewar J."/>
            <person name="Goldberg J."/>
            <person name="Griggs A."/>
            <person name="Gujja S."/>
            <person name="Hansen M."/>
            <person name="Howarth C."/>
            <person name="Imamovic A."/>
            <person name="Larimer J."/>
            <person name="McCowan C."/>
            <person name="Murphy C."/>
            <person name="Pearson M."/>
            <person name="Priest M."/>
            <person name="Roberts A."/>
            <person name="Saif S."/>
            <person name="Shea T."/>
            <person name="Sykes S."/>
            <person name="Wortman J."/>
            <person name="Nusbaum C."/>
            <person name="Birren B."/>
        </authorList>
    </citation>
    <scope>NUCLEOTIDE SEQUENCE</scope>
    <source>
        <strain evidence="2">CBS 10117</strain>
    </source>
</reference>
<gene>
    <name evidence="1" type="ORF">I303_06517</name>
    <name evidence="2" type="ORF">I303_107115</name>
</gene>
<dbReference type="GeneID" id="28970216"/>
<reference evidence="2" key="3">
    <citation type="submission" date="2024-02" db="EMBL/GenBank/DDBJ databases">
        <title>Comparative genomics of Cryptococcus and Kwoniella reveals pathogenesis evolution and contrasting modes of karyotype evolution via chromosome fusion or intercentromeric recombination.</title>
        <authorList>
            <person name="Coelho M.A."/>
            <person name="David-Palma M."/>
            <person name="Shea T."/>
            <person name="Bowers K."/>
            <person name="McGinley-Smith S."/>
            <person name="Mohammad A.W."/>
            <person name="Gnirke A."/>
            <person name="Yurkov A.M."/>
            <person name="Nowrousian M."/>
            <person name="Sun S."/>
            <person name="Cuomo C.A."/>
            <person name="Heitman J."/>
        </authorList>
    </citation>
    <scope>NUCLEOTIDE SEQUENCE</scope>
    <source>
        <strain evidence="2">CBS 10117</strain>
    </source>
</reference>
<proteinExistence type="predicted"/>
<accession>A0A1A5ZYS6</accession>
<evidence type="ECO:0000313" key="1">
    <source>
        <dbReference type="EMBL" id="OBR82959.1"/>
    </source>
</evidence>
<evidence type="ECO:0000313" key="2">
    <source>
        <dbReference type="EMBL" id="WWC64505.1"/>
    </source>
</evidence>
<dbReference type="Proteomes" id="UP000078595">
    <property type="component" value="Chromosome 9"/>
</dbReference>
<dbReference type="KEGG" id="kdj:28970216"/>
<name>A0A1A5ZYS6_9TREE</name>
<keyword evidence="3" id="KW-1185">Reference proteome</keyword>
<dbReference type="AlphaFoldDB" id="A0A1A5ZYS6"/>
<sequence>MAHRQSDDGSTDYTGYGATLTANSEATTYQPQDYPGFSFASMWSSQYRRPHESSLVVSKNQSDQGCQDIDLGKMSSLRRTIVQGQYELRALASLPQEALEAKDSDMSLNLQSADTAVRASLQEARIIWDEKMEYLFSDSMRALSRQTHKALKVAQKEQKKRYKSMTKVSDRLWNQTLNEAICRHFDHTLLCSITAFNPDLLEDGSGTSDSSTSTALEYREQRLKKAIEDLQNGHITIPRRQRFHHMHVDVSLEWVAGSLGPCHP</sequence>
<dbReference type="EMBL" id="CP144538">
    <property type="protein sequence ID" value="WWC64505.1"/>
    <property type="molecule type" value="Genomic_DNA"/>
</dbReference>
<organism evidence="1">
    <name type="scientific">Kwoniella dejecticola CBS 10117</name>
    <dbReference type="NCBI Taxonomy" id="1296121"/>
    <lineage>
        <taxon>Eukaryota</taxon>
        <taxon>Fungi</taxon>
        <taxon>Dikarya</taxon>
        <taxon>Basidiomycota</taxon>
        <taxon>Agaricomycotina</taxon>
        <taxon>Tremellomycetes</taxon>
        <taxon>Tremellales</taxon>
        <taxon>Cryptococcaceae</taxon>
        <taxon>Kwoniella</taxon>
    </lineage>
</organism>
<protein>
    <submittedName>
        <fullName evidence="1">Uncharacterized protein</fullName>
    </submittedName>
</protein>
<dbReference type="VEuPathDB" id="FungiDB:I303_06517"/>
<reference evidence="1" key="1">
    <citation type="submission" date="2013-07" db="EMBL/GenBank/DDBJ databases">
        <title>The Genome Sequence of Cryptococcus dejecticola CBS10117.</title>
        <authorList>
            <consortium name="The Broad Institute Genome Sequencing Platform"/>
            <person name="Cuomo C."/>
            <person name="Litvintseva A."/>
            <person name="Chen Y."/>
            <person name="Heitman J."/>
            <person name="Sun S."/>
            <person name="Springer D."/>
            <person name="Dromer F."/>
            <person name="Young S.K."/>
            <person name="Zeng Q."/>
            <person name="Gargeya S."/>
            <person name="Fitzgerald M."/>
            <person name="Abouelleil A."/>
            <person name="Alvarado L."/>
            <person name="Berlin A.M."/>
            <person name="Chapman S.B."/>
            <person name="Dewar J."/>
            <person name="Goldberg J."/>
            <person name="Griggs A."/>
            <person name="Gujja S."/>
            <person name="Hansen M."/>
            <person name="Howarth C."/>
            <person name="Imamovic A."/>
            <person name="Larimer J."/>
            <person name="McCowan C."/>
            <person name="Murphy C."/>
            <person name="Pearson M."/>
            <person name="Priest M."/>
            <person name="Roberts A."/>
            <person name="Saif S."/>
            <person name="Shea T."/>
            <person name="Sykes S."/>
            <person name="Wortman J."/>
            <person name="Nusbaum C."/>
            <person name="Birren B."/>
        </authorList>
    </citation>
    <scope>NUCLEOTIDE SEQUENCE [LARGE SCALE GENOMIC DNA]</scope>
    <source>
        <strain evidence="1">CBS 10117</strain>
    </source>
</reference>
<dbReference type="EMBL" id="KI894034">
    <property type="protein sequence ID" value="OBR82959.1"/>
    <property type="molecule type" value="Genomic_DNA"/>
</dbReference>
<evidence type="ECO:0000313" key="3">
    <source>
        <dbReference type="Proteomes" id="UP000078595"/>
    </source>
</evidence>